<dbReference type="RefSeq" id="WP_130265377.1">
    <property type="nucleotide sequence ID" value="NZ_CP035952.1"/>
</dbReference>
<reference evidence="1 2" key="1">
    <citation type="submission" date="2019-02" db="EMBL/GenBank/DDBJ databases">
        <title>Complete genome sequence of Pseudomonas sp. SNU WT1 isolated from rainbow trout.</title>
        <authorList>
            <person name="Oh W.T."/>
            <person name="Park S.C."/>
        </authorList>
    </citation>
    <scope>NUCLEOTIDE SEQUENCE [LARGE SCALE GENOMIC DNA]</scope>
    <source>
        <strain evidence="1 2">SNU WT1</strain>
    </source>
</reference>
<gene>
    <name evidence="1" type="ORF">EXN22_18210</name>
</gene>
<keyword evidence="2" id="KW-1185">Reference proteome</keyword>
<dbReference type="KEGG" id="ptk:EXN22_18210"/>
<protein>
    <submittedName>
        <fullName evidence="1">Uncharacterized protein</fullName>
    </submittedName>
</protein>
<proteinExistence type="predicted"/>
<name>A0A411ML47_9PSED</name>
<sequence length="66" mass="6959">MSITITLNLASGDSAKGMVLELLSDGLPVARAKVDDQGNALFHPASTAGRLAVRVDRSDLNREHSV</sequence>
<dbReference type="Proteomes" id="UP000291130">
    <property type="component" value="Chromosome"/>
</dbReference>
<accession>A0A411ML47</accession>
<dbReference type="AlphaFoldDB" id="A0A411ML47"/>
<organism evidence="1 2">
    <name type="scientific">Pseudomonas tructae</name>
    <dbReference type="NCBI Taxonomy" id="2518644"/>
    <lineage>
        <taxon>Bacteria</taxon>
        <taxon>Pseudomonadati</taxon>
        <taxon>Pseudomonadota</taxon>
        <taxon>Gammaproteobacteria</taxon>
        <taxon>Pseudomonadales</taxon>
        <taxon>Pseudomonadaceae</taxon>
        <taxon>Pseudomonas</taxon>
    </lineage>
</organism>
<evidence type="ECO:0000313" key="1">
    <source>
        <dbReference type="EMBL" id="QBF27523.1"/>
    </source>
</evidence>
<evidence type="ECO:0000313" key="2">
    <source>
        <dbReference type="Proteomes" id="UP000291130"/>
    </source>
</evidence>
<dbReference type="EMBL" id="CP035952">
    <property type="protein sequence ID" value="QBF27523.1"/>
    <property type="molecule type" value="Genomic_DNA"/>
</dbReference>
<dbReference type="OrthoDB" id="7021334at2"/>